<comment type="caution">
    <text evidence="2">The sequence shown here is derived from an EMBL/GenBank/DDBJ whole genome shotgun (WGS) entry which is preliminary data.</text>
</comment>
<evidence type="ECO:0000313" key="3">
    <source>
        <dbReference type="Proteomes" id="UP000324800"/>
    </source>
</evidence>
<keyword evidence="1" id="KW-1133">Transmembrane helix</keyword>
<organism evidence="2 3">
    <name type="scientific">Streblomastix strix</name>
    <dbReference type="NCBI Taxonomy" id="222440"/>
    <lineage>
        <taxon>Eukaryota</taxon>
        <taxon>Metamonada</taxon>
        <taxon>Preaxostyla</taxon>
        <taxon>Oxymonadida</taxon>
        <taxon>Streblomastigidae</taxon>
        <taxon>Streblomastix</taxon>
    </lineage>
</organism>
<accession>A0A5J4W5L5</accession>
<gene>
    <name evidence="2" type="ORF">EZS28_014746</name>
</gene>
<evidence type="ECO:0000256" key="1">
    <source>
        <dbReference type="SAM" id="Phobius"/>
    </source>
</evidence>
<dbReference type="Proteomes" id="UP000324800">
    <property type="component" value="Unassembled WGS sequence"/>
</dbReference>
<name>A0A5J4W5L5_9EUKA</name>
<evidence type="ECO:0000313" key="2">
    <source>
        <dbReference type="EMBL" id="KAA6389729.1"/>
    </source>
</evidence>
<protein>
    <submittedName>
        <fullName evidence="2">Uncharacterized protein</fullName>
    </submittedName>
</protein>
<proteinExistence type="predicted"/>
<reference evidence="2 3" key="1">
    <citation type="submission" date="2019-03" db="EMBL/GenBank/DDBJ databases">
        <title>Single cell metagenomics reveals metabolic interactions within the superorganism composed of flagellate Streblomastix strix and complex community of Bacteroidetes bacteria on its surface.</title>
        <authorList>
            <person name="Treitli S.C."/>
            <person name="Kolisko M."/>
            <person name="Husnik F."/>
            <person name="Keeling P."/>
            <person name="Hampl V."/>
        </authorList>
    </citation>
    <scope>NUCLEOTIDE SEQUENCE [LARGE SCALE GENOMIC DNA]</scope>
    <source>
        <strain evidence="2">ST1C</strain>
    </source>
</reference>
<feature type="transmembrane region" description="Helical" evidence="1">
    <location>
        <begin position="20"/>
        <end position="40"/>
    </location>
</feature>
<keyword evidence="1" id="KW-0472">Membrane</keyword>
<dbReference type="EMBL" id="SNRW01003480">
    <property type="protein sequence ID" value="KAA6389729.1"/>
    <property type="molecule type" value="Genomic_DNA"/>
</dbReference>
<keyword evidence="1" id="KW-0812">Transmembrane</keyword>
<sequence length="101" mass="11461">MIAYPSELHTVIWNSDAEMIFFGFQVVLPVEIVAAFSFIFGDLIEYQGGIGVFEDFESKLIQIGDVPLLGVECKEDKLDSTECDKFKFRSFSSQICCLTRF</sequence>
<dbReference type="AlphaFoldDB" id="A0A5J4W5L5"/>